<dbReference type="EMBL" id="PNEN01000549">
    <property type="protein sequence ID" value="PPJ55112.1"/>
    <property type="molecule type" value="Genomic_DNA"/>
</dbReference>
<dbReference type="AlphaFoldDB" id="A0A2S6C5W7"/>
<name>A0A2S6C5W7_9PEZI</name>
<evidence type="ECO:0000313" key="2">
    <source>
        <dbReference type="EMBL" id="PPJ55112.1"/>
    </source>
</evidence>
<evidence type="ECO:0000313" key="3">
    <source>
        <dbReference type="Proteomes" id="UP000237631"/>
    </source>
</evidence>
<gene>
    <name evidence="2" type="ORF">CBER1_01530</name>
</gene>
<feature type="compositionally biased region" description="Acidic residues" evidence="1">
    <location>
        <begin position="20"/>
        <end position="29"/>
    </location>
</feature>
<comment type="caution">
    <text evidence="2">The sequence shown here is derived from an EMBL/GenBank/DDBJ whole genome shotgun (WGS) entry which is preliminary data.</text>
</comment>
<protein>
    <submittedName>
        <fullName evidence="2">Uncharacterized protein</fullName>
    </submittedName>
</protein>
<accession>A0A2S6C5W7</accession>
<dbReference type="OrthoDB" id="3918336at2759"/>
<keyword evidence="3" id="KW-1185">Reference proteome</keyword>
<sequence>MEVLDPFSAIRNQPNPFLEPDGEESDISEDTSQHEQPNEPEDFVFSEHHARCLYESYIKPKDVFTALEGGEKADSVKEGWADVLVHCLASDAVFQRAVLDDSHAPGLIDFAGLRFNHEWFIAVYLPGFYEVCQYEGLDASHYLAALDMQQIVQRAKRKIDEVLETIVQDRMRDTVGAAHSSMPPQGVLAAPMATLFELAQEEKRTDHTRGDVRRVLNSLPSYLQSDSGQALCAMYGIGGYQQQNAVAASSSNLALFSLAEMDADNDLSAAVMDATMLAQSGDFDEDIQEDTETSNANDPLEAVTRSTAMGAPIIQNDFEVLPAESIIRDTIAANHADMIYPQSNQQLEENIAEMSTSGSAASKPRVSRVHRTTTRFLEARQVSLKEWKQAEKGLDPKPEVLKQALEDFGKTIQSRLSAIDNTGNIGEKIAQQVKPFTTATARPAEAAKAKTDSYKIRGFTSTQAQDNWWHVRKYFQAFGYVLEKCGIDNELGGFEYQLAVIFAGLRGALDDPLPLVMLVDYVLGEMLKHPRRSPNLPSSIATVLFDELTIFAYGTAVNCVIMRFPTQNSNAEYIKSKWYPKLVEWNPLCADIDCNRALPSAQSIKPAEVRALPPVGTRNARIGRKSFRSIISDNRDFAFSCLYDIVAGWKADEILVILINWYSHIFHSVVCKSRRGKLAITAF</sequence>
<evidence type="ECO:0000256" key="1">
    <source>
        <dbReference type="SAM" id="MobiDB-lite"/>
    </source>
</evidence>
<reference evidence="3" key="1">
    <citation type="journal article" date="2017" name="bioRxiv">
        <title>Conservation of a gene cluster reveals novel cercosporin biosynthetic mechanisms and extends production to the genus Colletotrichum.</title>
        <authorList>
            <person name="de Jonge R."/>
            <person name="Ebert M.K."/>
            <person name="Huitt-Roehl C.R."/>
            <person name="Pal P."/>
            <person name="Suttle J.C."/>
            <person name="Spanner R.E."/>
            <person name="Neubauer J.D."/>
            <person name="Jurick W.M.II."/>
            <person name="Stott K.A."/>
            <person name="Secor G.A."/>
            <person name="Thomma B.P.H.J."/>
            <person name="Van de Peer Y."/>
            <person name="Townsend C.A."/>
            <person name="Bolton M.D."/>
        </authorList>
    </citation>
    <scope>NUCLEOTIDE SEQUENCE [LARGE SCALE GENOMIC DNA]</scope>
    <source>
        <strain evidence="3">CBS538.71</strain>
    </source>
</reference>
<proteinExistence type="predicted"/>
<feature type="region of interest" description="Disordered" evidence="1">
    <location>
        <begin position="1"/>
        <end position="39"/>
    </location>
</feature>
<dbReference type="Proteomes" id="UP000237631">
    <property type="component" value="Unassembled WGS sequence"/>
</dbReference>
<organism evidence="2 3">
    <name type="scientific">Cercospora berteroae</name>
    <dbReference type="NCBI Taxonomy" id="357750"/>
    <lineage>
        <taxon>Eukaryota</taxon>
        <taxon>Fungi</taxon>
        <taxon>Dikarya</taxon>
        <taxon>Ascomycota</taxon>
        <taxon>Pezizomycotina</taxon>
        <taxon>Dothideomycetes</taxon>
        <taxon>Dothideomycetidae</taxon>
        <taxon>Mycosphaerellales</taxon>
        <taxon>Mycosphaerellaceae</taxon>
        <taxon>Cercospora</taxon>
    </lineage>
</organism>